<evidence type="ECO:0000256" key="3">
    <source>
        <dbReference type="SAM" id="MobiDB-lite"/>
    </source>
</evidence>
<feature type="compositionally biased region" description="Pro residues" evidence="3">
    <location>
        <begin position="50"/>
        <end position="109"/>
    </location>
</feature>
<feature type="region of interest" description="Disordered" evidence="3">
    <location>
        <begin position="339"/>
        <end position="371"/>
    </location>
</feature>
<organism evidence="4 5">
    <name type="scientific">Novosphingobium cyanobacteriorum</name>
    <dbReference type="NCBI Taxonomy" id="3024215"/>
    <lineage>
        <taxon>Bacteria</taxon>
        <taxon>Pseudomonadati</taxon>
        <taxon>Pseudomonadota</taxon>
        <taxon>Alphaproteobacteria</taxon>
        <taxon>Sphingomonadales</taxon>
        <taxon>Sphingomonadaceae</taxon>
        <taxon>Novosphingobium</taxon>
    </lineage>
</organism>
<dbReference type="Proteomes" id="UP001222770">
    <property type="component" value="Unassembled WGS sequence"/>
</dbReference>
<feature type="compositionally biased region" description="Pro residues" evidence="3">
    <location>
        <begin position="28"/>
        <end position="41"/>
    </location>
</feature>
<evidence type="ECO:0000313" key="5">
    <source>
        <dbReference type="Proteomes" id="UP001222770"/>
    </source>
</evidence>
<dbReference type="RefSeq" id="WP_277279039.1">
    <property type="nucleotide sequence ID" value="NZ_JAROCY010000013.1"/>
</dbReference>
<feature type="region of interest" description="Disordered" evidence="3">
    <location>
        <begin position="28"/>
        <end position="130"/>
    </location>
</feature>
<feature type="compositionally biased region" description="Low complexity" evidence="3">
    <location>
        <begin position="354"/>
        <end position="363"/>
    </location>
</feature>
<name>A0ABT6CKH1_9SPHN</name>
<sequence>MTAAALAGAEPVAEAQAAAVPVAVEAPQPPVAAPVSPPAPSMPAAASPAAPNPAAPNPAAPNPAAPNPAAPNPAAPNPAAPNPTAPNPTAPNPAAPNPTAPNPTAPPEPSNEIVVEGETKAPPQDPIERVNEKSFEVVQKVDDKLIAPIAHGYEKGVPRPVRMGLRNFIRNLTEPVVFINYMLQLKPGKAMETVGRFAVNSTIGVGGLVDVAKKKPFNLPYRPNGLGNTLGYYGVGPGPYLYLPLVGPTTVRDLFGLLVDRATVPGLVGGPLRKPEYVLPLNIVESIDDRLQIDAELQEMKSASNPYVTYRELYLQARRDEIEALHGRGPLAKGEIGVAPFPKPLHPEPEKPEAASPPAAVVPAPAPVDPQVRQPEAEAIAPKGPVFVSIPVVQPIPVQ</sequence>
<dbReference type="PRINTS" id="PR01805">
    <property type="entry name" value="VACJLIPOPROT"/>
</dbReference>
<gene>
    <name evidence="4" type="ORF">POM99_14430</name>
</gene>
<protein>
    <submittedName>
        <fullName evidence="4">VacJ family lipoprotein</fullName>
    </submittedName>
</protein>
<dbReference type="PANTHER" id="PTHR30035">
    <property type="entry name" value="LIPOPROTEIN VACJ-RELATED"/>
    <property type="match status" value="1"/>
</dbReference>
<accession>A0ABT6CKH1</accession>
<keyword evidence="5" id="KW-1185">Reference proteome</keyword>
<evidence type="ECO:0000256" key="2">
    <source>
        <dbReference type="ARBA" id="ARBA00022729"/>
    </source>
</evidence>
<evidence type="ECO:0000256" key="1">
    <source>
        <dbReference type="ARBA" id="ARBA00010634"/>
    </source>
</evidence>
<proteinExistence type="inferred from homology"/>
<keyword evidence="2" id="KW-0732">Signal</keyword>
<dbReference type="Pfam" id="PF04333">
    <property type="entry name" value="MlaA"/>
    <property type="match status" value="1"/>
</dbReference>
<reference evidence="4 5" key="1">
    <citation type="submission" date="2023-03" db="EMBL/GenBank/DDBJ databases">
        <title>Novosphingobium cyanobacteriorum sp. nov., isolated from a eutrophic reservoir during the Microcystis bloom period.</title>
        <authorList>
            <person name="Kang M."/>
            <person name="Le V."/>
            <person name="Ko S.-R."/>
            <person name="Lee S.-A."/>
            <person name="Ahn C.-Y."/>
        </authorList>
    </citation>
    <scope>NUCLEOTIDE SEQUENCE [LARGE SCALE GENOMIC DNA]</scope>
    <source>
        <strain evidence="4 5">HBC54</strain>
    </source>
</reference>
<keyword evidence="4" id="KW-0449">Lipoprotein</keyword>
<comment type="similarity">
    <text evidence="1">Belongs to the MlaA family.</text>
</comment>
<dbReference type="PANTHER" id="PTHR30035:SF3">
    <property type="entry name" value="INTERMEMBRANE PHOSPHOLIPID TRANSPORT SYSTEM LIPOPROTEIN MLAA"/>
    <property type="match status" value="1"/>
</dbReference>
<dbReference type="EMBL" id="JAROCY010000013">
    <property type="protein sequence ID" value="MDF8334402.1"/>
    <property type="molecule type" value="Genomic_DNA"/>
</dbReference>
<evidence type="ECO:0000313" key="4">
    <source>
        <dbReference type="EMBL" id="MDF8334402.1"/>
    </source>
</evidence>
<dbReference type="InterPro" id="IPR007428">
    <property type="entry name" value="MlaA"/>
</dbReference>
<comment type="caution">
    <text evidence="4">The sequence shown here is derived from an EMBL/GenBank/DDBJ whole genome shotgun (WGS) entry which is preliminary data.</text>
</comment>